<name>A0ABY6ILV2_9HYPH</name>
<dbReference type="Pfam" id="PF01343">
    <property type="entry name" value="Peptidase_S49"/>
    <property type="match status" value="1"/>
</dbReference>
<evidence type="ECO:0000313" key="7">
    <source>
        <dbReference type="Proteomes" id="UP001163882"/>
    </source>
</evidence>
<evidence type="ECO:0000313" key="6">
    <source>
        <dbReference type="EMBL" id="UYQ71471.1"/>
    </source>
</evidence>
<dbReference type="CDD" id="cd07023">
    <property type="entry name" value="S49_Sppa_N_C"/>
    <property type="match status" value="1"/>
</dbReference>
<dbReference type="InterPro" id="IPR002142">
    <property type="entry name" value="Peptidase_S49"/>
</dbReference>
<evidence type="ECO:0000256" key="2">
    <source>
        <dbReference type="ARBA" id="ARBA00022670"/>
    </source>
</evidence>
<sequence length="287" mass="31321">MTAFTDGQIDAPKRPWYKRIFGSGGPVIPVVRLQGVISQELKPGRLNIASVAPLLEKAFKFKKAPVIAIIVNSPGGSAVQSRLIAQRIRQLADQHEKKVLVFVEDAAASGGYFIATAGDEIIADPSSLVGSIGVIMASFGFVDAIARLGIDRRLYTAGKNKSTLDPFLPEKPEDIERIKQMELDIHDVFIDYVKSRRASKITLPDDEIYTGEFWTAKRGLGMGLVDGLGDLHGTLRERFGKDVTIKSIAPKRGLLQLPNFGLSARGDIAGDVIAKIEDREIWSRLGL</sequence>
<proteinExistence type="inferred from homology"/>
<organism evidence="6 7">
    <name type="scientific">Pelagibacterium flavum</name>
    <dbReference type="NCBI Taxonomy" id="2984530"/>
    <lineage>
        <taxon>Bacteria</taxon>
        <taxon>Pseudomonadati</taxon>
        <taxon>Pseudomonadota</taxon>
        <taxon>Alphaproteobacteria</taxon>
        <taxon>Hyphomicrobiales</taxon>
        <taxon>Devosiaceae</taxon>
        <taxon>Pelagibacterium</taxon>
    </lineage>
</organism>
<dbReference type="PANTHER" id="PTHR42987">
    <property type="entry name" value="PEPTIDASE S49"/>
    <property type="match status" value="1"/>
</dbReference>
<accession>A0ABY6ILV2</accession>
<evidence type="ECO:0000256" key="1">
    <source>
        <dbReference type="ARBA" id="ARBA00008683"/>
    </source>
</evidence>
<keyword evidence="7" id="KW-1185">Reference proteome</keyword>
<dbReference type="InterPro" id="IPR047272">
    <property type="entry name" value="S49_SppA_C"/>
</dbReference>
<keyword evidence="4" id="KW-0720">Serine protease</keyword>
<gene>
    <name evidence="6" type="ORF">OF122_15665</name>
</gene>
<evidence type="ECO:0000256" key="3">
    <source>
        <dbReference type="ARBA" id="ARBA00022801"/>
    </source>
</evidence>
<dbReference type="Gene3D" id="6.20.330.10">
    <property type="match status" value="1"/>
</dbReference>
<dbReference type="EMBL" id="CP107716">
    <property type="protein sequence ID" value="UYQ71471.1"/>
    <property type="molecule type" value="Genomic_DNA"/>
</dbReference>
<evidence type="ECO:0000259" key="5">
    <source>
        <dbReference type="Pfam" id="PF01343"/>
    </source>
</evidence>
<dbReference type="Proteomes" id="UP001163882">
    <property type="component" value="Chromosome"/>
</dbReference>
<dbReference type="InterPro" id="IPR029045">
    <property type="entry name" value="ClpP/crotonase-like_dom_sf"/>
</dbReference>
<reference evidence="6" key="1">
    <citation type="submission" date="2022-10" db="EMBL/GenBank/DDBJ databases">
        <title>YIM 151497 complete genome.</title>
        <authorList>
            <person name="Chen X."/>
        </authorList>
    </citation>
    <scope>NUCLEOTIDE SEQUENCE</scope>
    <source>
        <strain evidence="6">YIM 151497</strain>
    </source>
</reference>
<evidence type="ECO:0000256" key="4">
    <source>
        <dbReference type="ARBA" id="ARBA00022825"/>
    </source>
</evidence>
<comment type="similarity">
    <text evidence="1">Belongs to the peptidase S49 family.</text>
</comment>
<feature type="domain" description="Peptidase S49" evidence="5">
    <location>
        <begin position="94"/>
        <end position="232"/>
    </location>
</feature>
<dbReference type="Gene3D" id="3.90.226.10">
    <property type="entry name" value="2-enoyl-CoA Hydratase, Chain A, domain 1"/>
    <property type="match status" value="1"/>
</dbReference>
<keyword evidence="3" id="KW-0378">Hydrolase</keyword>
<protein>
    <submittedName>
        <fullName evidence="6">S49 family peptidase</fullName>
    </submittedName>
</protein>
<dbReference type="PANTHER" id="PTHR42987:SF8">
    <property type="entry name" value="PROTEINASE"/>
    <property type="match status" value="1"/>
</dbReference>
<keyword evidence="2" id="KW-0645">Protease</keyword>
<dbReference type="RefSeq" id="WP_264225123.1">
    <property type="nucleotide sequence ID" value="NZ_CP107716.1"/>
</dbReference>
<dbReference type="SUPFAM" id="SSF52096">
    <property type="entry name" value="ClpP/crotonase"/>
    <property type="match status" value="1"/>
</dbReference>